<proteinExistence type="predicted"/>
<keyword evidence="1" id="KW-0812">Transmembrane</keyword>
<name>A0A9P4MQU5_9PLEO</name>
<evidence type="ECO:0000313" key="3">
    <source>
        <dbReference type="Proteomes" id="UP000799536"/>
    </source>
</evidence>
<evidence type="ECO:0000256" key="1">
    <source>
        <dbReference type="SAM" id="Phobius"/>
    </source>
</evidence>
<comment type="caution">
    <text evidence="2">The sequence shown here is derived from an EMBL/GenBank/DDBJ whole genome shotgun (WGS) entry which is preliminary data.</text>
</comment>
<dbReference type="Proteomes" id="UP000799536">
    <property type="component" value="Unassembled WGS sequence"/>
</dbReference>
<dbReference type="AlphaFoldDB" id="A0A9P4MQU5"/>
<dbReference type="EMBL" id="ML994084">
    <property type="protein sequence ID" value="KAF2199297.1"/>
    <property type="molecule type" value="Genomic_DNA"/>
</dbReference>
<keyword evidence="1" id="KW-1133">Transmembrane helix</keyword>
<feature type="transmembrane region" description="Helical" evidence="1">
    <location>
        <begin position="12"/>
        <end position="30"/>
    </location>
</feature>
<accession>A0A9P4MQU5</accession>
<gene>
    <name evidence="2" type="ORF">GQ43DRAFT_482585</name>
</gene>
<evidence type="ECO:0000313" key="2">
    <source>
        <dbReference type="EMBL" id="KAF2199297.1"/>
    </source>
</evidence>
<organism evidence="2 3">
    <name type="scientific">Delitschia confertaspora ATCC 74209</name>
    <dbReference type="NCBI Taxonomy" id="1513339"/>
    <lineage>
        <taxon>Eukaryota</taxon>
        <taxon>Fungi</taxon>
        <taxon>Dikarya</taxon>
        <taxon>Ascomycota</taxon>
        <taxon>Pezizomycotina</taxon>
        <taxon>Dothideomycetes</taxon>
        <taxon>Pleosporomycetidae</taxon>
        <taxon>Pleosporales</taxon>
        <taxon>Delitschiaceae</taxon>
        <taxon>Delitschia</taxon>
    </lineage>
</organism>
<dbReference type="PROSITE" id="PS51257">
    <property type="entry name" value="PROKAR_LIPOPROTEIN"/>
    <property type="match status" value="1"/>
</dbReference>
<sequence>MLSRKFTTVLQIAAVFIFLQIFIFACLPYAPNVSIDDVQNLIYPWSGKQDEKNITTG</sequence>
<feature type="non-terminal residue" evidence="2">
    <location>
        <position position="57"/>
    </location>
</feature>
<protein>
    <submittedName>
        <fullName evidence="2">Uncharacterized protein</fullName>
    </submittedName>
</protein>
<keyword evidence="1" id="KW-0472">Membrane</keyword>
<keyword evidence="3" id="KW-1185">Reference proteome</keyword>
<reference evidence="2" key="1">
    <citation type="journal article" date="2020" name="Stud. Mycol.">
        <title>101 Dothideomycetes genomes: a test case for predicting lifestyles and emergence of pathogens.</title>
        <authorList>
            <person name="Haridas S."/>
            <person name="Albert R."/>
            <person name="Binder M."/>
            <person name="Bloem J."/>
            <person name="Labutti K."/>
            <person name="Salamov A."/>
            <person name="Andreopoulos B."/>
            <person name="Baker S."/>
            <person name="Barry K."/>
            <person name="Bills G."/>
            <person name="Bluhm B."/>
            <person name="Cannon C."/>
            <person name="Castanera R."/>
            <person name="Culley D."/>
            <person name="Daum C."/>
            <person name="Ezra D."/>
            <person name="Gonzalez J."/>
            <person name="Henrissat B."/>
            <person name="Kuo A."/>
            <person name="Liang C."/>
            <person name="Lipzen A."/>
            <person name="Lutzoni F."/>
            <person name="Magnuson J."/>
            <person name="Mondo S."/>
            <person name="Nolan M."/>
            <person name="Ohm R."/>
            <person name="Pangilinan J."/>
            <person name="Park H.-J."/>
            <person name="Ramirez L."/>
            <person name="Alfaro M."/>
            <person name="Sun H."/>
            <person name="Tritt A."/>
            <person name="Yoshinaga Y."/>
            <person name="Zwiers L.-H."/>
            <person name="Turgeon B."/>
            <person name="Goodwin S."/>
            <person name="Spatafora J."/>
            <person name="Crous P."/>
            <person name="Grigoriev I."/>
        </authorList>
    </citation>
    <scope>NUCLEOTIDE SEQUENCE</scope>
    <source>
        <strain evidence="2">ATCC 74209</strain>
    </source>
</reference>